<dbReference type="InterPro" id="IPR011722">
    <property type="entry name" value="Hemimethylated_DNA-bd_dom"/>
</dbReference>
<evidence type="ECO:0000259" key="2">
    <source>
        <dbReference type="SMART" id="SM00992"/>
    </source>
</evidence>
<protein>
    <recommendedName>
        <fullName evidence="1">Heat shock protein HspQ</fullName>
    </recommendedName>
</protein>
<dbReference type="InterPro" id="IPR053189">
    <property type="entry name" value="Clp_protease_adapter_ClpF"/>
</dbReference>
<comment type="caution">
    <text evidence="3">The sequence shown here is derived from an EMBL/GenBank/DDBJ whole genome shotgun (WGS) entry which is preliminary data.</text>
</comment>
<dbReference type="NCBIfam" id="TIGR02097">
    <property type="entry name" value="yccV"/>
    <property type="match status" value="1"/>
</dbReference>
<feature type="domain" description="Hemimethylated DNA-binding" evidence="2">
    <location>
        <begin position="19"/>
        <end position="118"/>
    </location>
</feature>
<sequence length="123" mass="14221">MHFSGNPDQGGEPMTYQRSAKFDIGQVVVHRLFDFRGVVFDVDPQYLDDEEWWQAIPEAVRPEKNQPFYHLLAENGESCYVAYASEGNLDADDTGEPLRHPQTDLIFDRFENGRYLPKIRLAN</sequence>
<reference evidence="3" key="2">
    <citation type="submission" date="2020-09" db="EMBL/GenBank/DDBJ databases">
        <authorList>
            <person name="Sun Q."/>
            <person name="Kim S."/>
        </authorList>
    </citation>
    <scope>NUCLEOTIDE SEQUENCE</scope>
    <source>
        <strain evidence="3">KCTC 32296</strain>
    </source>
</reference>
<dbReference type="EMBL" id="BMZB01000004">
    <property type="protein sequence ID" value="GGZ39553.1"/>
    <property type="molecule type" value="Genomic_DNA"/>
</dbReference>
<dbReference type="SUPFAM" id="SSF141255">
    <property type="entry name" value="YccV-like"/>
    <property type="match status" value="1"/>
</dbReference>
<name>A0A918UWK5_9CAUL</name>
<keyword evidence="4" id="KW-1185">Reference proteome</keyword>
<dbReference type="InterPro" id="IPR036623">
    <property type="entry name" value="Hemimethylated_DNA-bd_sf"/>
</dbReference>
<dbReference type="Gene3D" id="2.30.30.390">
    <property type="entry name" value="Hemimethylated DNA-binding domain"/>
    <property type="match status" value="1"/>
</dbReference>
<proteinExistence type="predicted"/>
<organism evidence="3 4">
    <name type="scientific">Asticcacaulis endophyticus</name>
    <dbReference type="NCBI Taxonomy" id="1395890"/>
    <lineage>
        <taxon>Bacteria</taxon>
        <taxon>Pseudomonadati</taxon>
        <taxon>Pseudomonadota</taxon>
        <taxon>Alphaproteobacteria</taxon>
        <taxon>Caulobacterales</taxon>
        <taxon>Caulobacteraceae</taxon>
        <taxon>Asticcacaulis</taxon>
    </lineage>
</organism>
<evidence type="ECO:0000313" key="4">
    <source>
        <dbReference type="Proteomes" id="UP000662572"/>
    </source>
</evidence>
<dbReference type="PANTHER" id="PTHR48439:SF1">
    <property type="entry name" value="HEMIMETHYLATED DNA-BINDING DOMAIN-CONTAINING PROTEIN"/>
    <property type="match status" value="1"/>
</dbReference>
<dbReference type="GO" id="GO:0003677">
    <property type="term" value="F:DNA binding"/>
    <property type="evidence" value="ECO:0007669"/>
    <property type="project" value="UniProtKB-UniRule"/>
</dbReference>
<dbReference type="PANTHER" id="PTHR48439">
    <property type="entry name" value="HEMIMETHYLATED DNA-BINDING DOMAIN-CONTAINING PROTEIN"/>
    <property type="match status" value="1"/>
</dbReference>
<evidence type="ECO:0000256" key="1">
    <source>
        <dbReference type="NCBIfam" id="TIGR02097"/>
    </source>
</evidence>
<dbReference type="AlphaFoldDB" id="A0A918UWK5"/>
<gene>
    <name evidence="3" type="ORF">GCM10011273_27680</name>
</gene>
<dbReference type="Pfam" id="PF08755">
    <property type="entry name" value="YccV-like"/>
    <property type="match status" value="1"/>
</dbReference>
<reference evidence="3" key="1">
    <citation type="journal article" date="2014" name="Int. J. Syst. Evol. Microbiol.">
        <title>Complete genome sequence of Corynebacterium casei LMG S-19264T (=DSM 44701T), isolated from a smear-ripened cheese.</title>
        <authorList>
            <consortium name="US DOE Joint Genome Institute (JGI-PGF)"/>
            <person name="Walter F."/>
            <person name="Albersmeier A."/>
            <person name="Kalinowski J."/>
            <person name="Ruckert C."/>
        </authorList>
    </citation>
    <scope>NUCLEOTIDE SEQUENCE</scope>
    <source>
        <strain evidence="3">KCTC 32296</strain>
    </source>
</reference>
<accession>A0A918UWK5</accession>
<keyword evidence="3" id="KW-0238">DNA-binding</keyword>
<evidence type="ECO:0000313" key="3">
    <source>
        <dbReference type="EMBL" id="GGZ39553.1"/>
    </source>
</evidence>
<dbReference type="RefSeq" id="WP_229807767.1">
    <property type="nucleotide sequence ID" value="NZ_BMZB01000004.1"/>
</dbReference>
<dbReference type="SMART" id="SM00992">
    <property type="entry name" value="YccV-like"/>
    <property type="match status" value="1"/>
</dbReference>
<dbReference type="Proteomes" id="UP000662572">
    <property type="component" value="Unassembled WGS sequence"/>
</dbReference>